<dbReference type="RefSeq" id="WP_120746500.1">
    <property type="nucleotide sequence ID" value="NZ_RBAH01000004.1"/>
</dbReference>
<dbReference type="GO" id="GO:0006355">
    <property type="term" value="P:regulation of DNA-templated transcription"/>
    <property type="evidence" value="ECO:0007669"/>
    <property type="project" value="InterPro"/>
</dbReference>
<feature type="domain" description="Methyltransferase" evidence="2">
    <location>
        <begin position="125"/>
        <end position="214"/>
    </location>
</feature>
<evidence type="ECO:0000313" key="3">
    <source>
        <dbReference type="EMBL" id="RKN85477.1"/>
    </source>
</evidence>
<protein>
    <submittedName>
        <fullName evidence="3">Methyltransferase domain-containing protein</fullName>
    </submittedName>
</protein>
<keyword evidence="3" id="KW-0489">Methyltransferase</keyword>
<name>A0A3B0CM71_9BACL</name>
<evidence type="ECO:0000259" key="2">
    <source>
        <dbReference type="Pfam" id="PF13649"/>
    </source>
</evidence>
<dbReference type="PANTHER" id="PTHR43861">
    <property type="entry name" value="TRANS-ACONITATE 2-METHYLTRANSFERASE-RELATED"/>
    <property type="match status" value="1"/>
</dbReference>
<dbReference type="GO" id="GO:0032259">
    <property type="term" value="P:methylation"/>
    <property type="evidence" value="ECO:0007669"/>
    <property type="project" value="UniProtKB-KW"/>
</dbReference>
<accession>A0A3B0CM71</accession>
<dbReference type="CDD" id="cd02440">
    <property type="entry name" value="AdoMet_MTases"/>
    <property type="match status" value="1"/>
</dbReference>
<dbReference type="GO" id="GO:0008168">
    <property type="term" value="F:methyltransferase activity"/>
    <property type="evidence" value="ECO:0007669"/>
    <property type="project" value="UniProtKB-KW"/>
</dbReference>
<gene>
    <name evidence="3" type="ORF">D7M11_07240</name>
</gene>
<evidence type="ECO:0000256" key="1">
    <source>
        <dbReference type="ARBA" id="ARBA00022679"/>
    </source>
</evidence>
<dbReference type="Gene3D" id="3.40.50.150">
    <property type="entry name" value="Vaccinia Virus protein VP39"/>
    <property type="match status" value="1"/>
</dbReference>
<dbReference type="InterPro" id="IPR013321">
    <property type="entry name" value="Arc_rbn_hlx_hlx"/>
</dbReference>
<keyword evidence="4" id="KW-1185">Reference proteome</keyword>
<dbReference type="SUPFAM" id="SSF53335">
    <property type="entry name" value="S-adenosyl-L-methionine-dependent methyltransferases"/>
    <property type="match status" value="1"/>
</dbReference>
<dbReference type="SUPFAM" id="SSF47598">
    <property type="entry name" value="Ribbon-helix-helix"/>
    <property type="match status" value="1"/>
</dbReference>
<dbReference type="InterPro" id="IPR029063">
    <property type="entry name" value="SAM-dependent_MTases_sf"/>
</dbReference>
<dbReference type="AlphaFoldDB" id="A0A3B0CM71"/>
<comment type="caution">
    <text evidence="3">The sequence shown here is derived from an EMBL/GenBank/DDBJ whole genome shotgun (WGS) entry which is preliminary data.</text>
</comment>
<dbReference type="InterPro" id="IPR041698">
    <property type="entry name" value="Methyltransf_25"/>
</dbReference>
<keyword evidence="1 3" id="KW-0808">Transferase</keyword>
<reference evidence="3 4" key="1">
    <citation type="journal article" date="2007" name="Int. J. Syst. Evol. Microbiol.">
        <title>Paenibacillus ginsengarvi sp. nov., isolated from soil from ginseng cultivation.</title>
        <authorList>
            <person name="Yoon M.H."/>
            <person name="Ten L.N."/>
            <person name="Im W.T."/>
        </authorList>
    </citation>
    <scope>NUCLEOTIDE SEQUENCE [LARGE SCALE GENOMIC DNA]</scope>
    <source>
        <strain evidence="3 4">KCTC 13059</strain>
    </source>
</reference>
<dbReference type="CDD" id="cd21631">
    <property type="entry name" value="RHH_CopG_NikR-like"/>
    <property type="match status" value="1"/>
</dbReference>
<organism evidence="3 4">
    <name type="scientific">Paenibacillus ginsengarvi</name>
    <dbReference type="NCBI Taxonomy" id="400777"/>
    <lineage>
        <taxon>Bacteria</taxon>
        <taxon>Bacillati</taxon>
        <taxon>Bacillota</taxon>
        <taxon>Bacilli</taxon>
        <taxon>Bacillales</taxon>
        <taxon>Paenibacillaceae</taxon>
        <taxon>Paenibacillus</taxon>
    </lineage>
</organism>
<dbReference type="Gene3D" id="1.10.1220.10">
    <property type="entry name" value="Met repressor-like"/>
    <property type="match status" value="1"/>
</dbReference>
<dbReference type="Proteomes" id="UP000282311">
    <property type="component" value="Unassembled WGS sequence"/>
</dbReference>
<evidence type="ECO:0000313" key="4">
    <source>
        <dbReference type="Proteomes" id="UP000282311"/>
    </source>
</evidence>
<dbReference type="Pfam" id="PF13649">
    <property type="entry name" value="Methyltransf_25"/>
    <property type="match status" value="1"/>
</dbReference>
<dbReference type="EMBL" id="RBAH01000004">
    <property type="protein sequence ID" value="RKN85477.1"/>
    <property type="molecule type" value="Genomic_DNA"/>
</dbReference>
<sequence length="295" mass="33313">MSEDKTKRLTVYLPDRLKSDLNRMAEETGLSMTQLIVMATHGLVANYKANGGGLFASLIEPGRKEQGVLAERMAVVNRERSDMQMYYGARAREFESIYERDDTGYQAELALLADRLANAVRDRSVLELACGTGYWTERAYPSASSVTAVDIRPEVIEIAEEKRLPAPKVRFRLGDAYEPEDIPGSFDAGVACFWFLHIPKNKIEPFLDKLHARLGSGAVVFMADNVYVEGRGGELIVKEDSEDTYKRRVLADGSQHEILKNYYNEDELKQLFEPISLNLTVFVGQSFWYVTYVTP</sequence>
<dbReference type="OrthoDB" id="3568407at2"/>
<proteinExistence type="predicted"/>
<dbReference type="InterPro" id="IPR010985">
    <property type="entry name" value="Ribbon_hlx_hlx"/>
</dbReference>